<accession>B5EUJ5</accession>
<reference evidence="3" key="1">
    <citation type="submission" date="2008-08" db="EMBL/GenBank/DDBJ databases">
        <title>Complete sequence of Vibrio fischeri strain MJ11.</title>
        <authorList>
            <person name="Mandel M.J."/>
            <person name="Stabb E.V."/>
            <person name="Ruby E.G."/>
            <person name="Ferriera S."/>
            <person name="Johnson J."/>
            <person name="Kravitz S."/>
            <person name="Beeson K."/>
            <person name="Sutton G."/>
            <person name="Rogers Y.-H."/>
            <person name="Friedman R."/>
            <person name="Frazier M."/>
            <person name="Venter J.C."/>
        </authorList>
    </citation>
    <scope>NUCLEOTIDE SEQUENCE [LARGE SCALE GENOMIC DNA]</scope>
    <source>
        <strain evidence="3">MJ11</strain>
    </source>
</reference>
<dbReference type="Gene3D" id="2.60.40.10">
    <property type="entry name" value="Immunoglobulins"/>
    <property type="match status" value="1"/>
</dbReference>
<feature type="domain" description="Bacterial Ig-like" evidence="1">
    <location>
        <begin position="2399"/>
        <end position="2498"/>
    </location>
</feature>
<protein>
    <submittedName>
        <fullName evidence="2">Lipoprotein, putative</fullName>
    </submittedName>
</protein>
<keyword evidence="2" id="KW-0449">Lipoprotein</keyword>
<dbReference type="HOGENOM" id="CLU_000193_0_0_6"/>
<dbReference type="Proteomes" id="UP000001857">
    <property type="component" value="Chromosome II"/>
</dbReference>
<name>B5EUJ5_ALIFM</name>
<dbReference type="InterPro" id="IPR013783">
    <property type="entry name" value="Ig-like_fold"/>
</dbReference>
<dbReference type="NCBIfam" id="NF032891">
    <property type="entry name" value="tail_200_repeat"/>
    <property type="match status" value="5"/>
</dbReference>
<evidence type="ECO:0000313" key="3">
    <source>
        <dbReference type="Proteomes" id="UP000001857"/>
    </source>
</evidence>
<dbReference type="RefSeq" id="WP_012535454.1">
    <property type="nucleotide sequence ID" value="NC_011186.1"/>
</dbReference>
<organism evidence="2 3">
    <name type="scientific">Aliivibrio fischeri (strain MJ11)</name>
    <name type="common">Vibrio fischeri</name>
    <dbReference type="NCBI Taxonomy" id="388396"/>
    <lineage>
        <taxon>Bacteria</taxon>
        <taxon>Pseudomonadati</taxon>
        <taxon>Pseudomonadota</taxon>
        <taxon>Gammaproteobacteria</taxon>
        <taxon>Vibrionales</taxon>
        <taxon>Vibrionaceae</taxon>
        <taxon>Aliivibrio</taxon>
    </lineage>
</organism>
<proteinExistence type="predicted"/>
<evidence type="ECO:0000313" key="2">
    <source>
        <dbReference type="EMBL" id="ACH64371.1"/>
    </source>
</evidence>
<dbReference type="Pfam" id="PF19078">
    <property type="entry name" value="Big_12"/>
    <property type="match status" value="1"/>
</dbReference>
<sequence length="3530" mass="380312">MRIFSFLKLFAGLGLILLISSCGGESKDTSPPKRETTSVSGILFDAPIAGARVVLWEYANGAIGKKLGETRTSSKGDYSMEVNSGSMPVLLQAFGGAYTDPATGEVVYEGDGKTLKFESTAYFYENKANRIMLTPLSLISKGLADYKIHKLGMDAEGAIDSANSTISNMYGFDVITVEPIDIVKGGQSAYVTAGHQYGAYLTAYSVFSSDLIKKYPASDSSSIYTSFTLSDIMYRDISADGQLDGYETDNISGLDKKISFGKESVSVETYTNILSQYILITVNNNRLNVSGTNPNDYKPFASKVNKLGTTPETMTVFPPRTEVPIDDTEPTVERSDKDVLVRLDSLDLLVKDNVGTKSLRVSLLYQDDLGWSTEFACPEVGFGDGYCNINTDTFIEGARENKASILIDTIKLDAISETITDAKLVVYAEDIVGNENTTPYEIPFQWDNFAPVVEIESATTFNPSLGHDYLLEGFVKEDSSKMSEFTVSFNNGEPQPVTCHERPAEHGYECTFQESFGKELFSNALSKFSLIVTDENGNRSETIHNVLSDTTKPNQAILYPDTPMSFIQVVNNVRQDIIESYSSSSFSTIDLANKFLNIPFRYAKDGLLISHPTVDYENFDPTILNINKIPYIKVKVSDPIEGAVSGENLGTSADKLILRVNYKAAEDGQNPSGNNTVTSADSNTIPHETINFDENGYAKEVIYYIPYTKEIFGNDFRYAGENHIQEITLTTTDGSGNISSEQTISFRTTFNLPEIKVVTPFINATASFEVYADNGSTQLIATCTTEQKSLISDPNTMALDVAGCSINSEYIGEVIKVSLSSKLDSTIHNKWSRKDQQVAYLDSDSGFSAHVLVNEGQNVYITELAVYQSGFFDYLWEKEPNKSKEKAKEILAKVNKMLTEGDSFFGFNPILTAYATNEEIEAHTPSNPSLPYQHRYLLESLVILSDKSSIDDSVSFAKSFYDDFSFDGKPNGTGKNGGISLGSYDFSENTYRSDLANIYFKYLTDDLSISDSIALAYADNYATANPYLDGSALFSDSGSSIDTRPPFVTLTPTSGRQIIKNKQWYVAGIVGSELLVEDPSGINDTTRPPVFDASWVNQSGAVSSISDIIYKEDSRNNQFTQRYNFDFNTLNPTYSGIASFNMDVKAADSHGNDYGYSTDPHSSMYIIDNSAPTFVYEPPYPDLPSYDENTYLNLNSKQNLNFTVTDVVGDKLDVRQIVLSKGLVKRTLTEDNFYVNSTNQIVVSLCKSSVCPDASEKTVDLDDGEWSFALEGEDELGNKVKAQDIAAPKYVLNIDSSKPEVTTGAEDKFIGGNEEWNPNSIIGWGSLSAPKDIQVKLNRPGASWIDVVKCSVADGEACSDYPAYLTGVAPNYQIQLVAEHFTHGVNNQFKITAINDAYPSNTGEGTHTFKVDKEGPSILLANPSLTDKVSNGSHVMGRNFNINIAQITDDSDVESVSVYQEKTDGSRIAIQENTAVVTPENPFSIVLRNVDTDRIVLAPNSNLVDLVVKAQDQFGFTRFTNKIGMQFDIEGPTLSLTNYSPSEYYRSNFVFNLNALDLSLIGDTSSTGVNRDTVKFWVYTGSTPPVGDPGSKPKPDHPNDILLDSPTDANLKVEAQDIRGNTNSEIFNVKVNETAPVASLAMVYADDDITVPNDIATLKKDVKLILTLEDKSGIASIVSSYQLQGTTGSTTLNFTKKSEVGDTTVWESLIKPNVDGTYAISIAATNNTKANNENELLKANISRSLMVQTEGVELAITYPIDFTSHISNKDVNVQFKKVNDGGLKSLECWVRENYSNDTPPIDTLYYAKYDEPTTPICNITVDKNFLDNPVLITRTIGANNAEKVQKFSFKMADVVAPYIKEQASGYRLKAADVTVDSSNVKKLQLNIDYIDVDSNIDLTKQPTLEKNGNTLSPLGCERSTSDDSLVRCTYKENYNQFINGIETTHFVKANGVKDKAGNAIQITPIDKSILQLIIPTGNFEADITSLVDNQYIDGKSIEFAFKVKLFDESRLEDMVVSLADTSYAFSDESDTIDYFSNSSVCSDDATATCFTFNGLLPDDYAKDSVVIKLLAKDVWSKTAKDSLIVLLDNEAPTIEDTYQLSQSPIADKIRATFDLYDNISGSGLREVIYEVKAINFKEEKTSDFTFIDLDESQIEGLDRLTVVISATDNVGLKSTKTINLDLSKPELTLDFIGNSELQGNKIALKERLQDLTIKATSANSITMSNYTLKLVNSKGEIPVTGSFVGDTARGQFTFNDGQQGQYTLILLATDSIGRDITTYNYKGITFGDAGANSYVDFVAPMVGAVQGEQVTFLPNSGNYQYNVKSVVTDANLNDNRVRSTLKTGSQTYMPQSVTKPTGPTEPFIFHYLVPAGDYTATVTAEDYISQETSNTGVIKIAEATTPSLSITSSTNDLGSEAQSTITFTFTEDVIDFTKEDVVLSASDSGATGTLDMSTWAVGPAQSWSAIYTAPKGENKTVTISVAQGSYTSTITVPGNAATRDVAVKGVLPTVSNTVFNPIHADNLKTVEVKVDFSVGVSDVKATLLTAPVSWISGQNSDKWVGSVVVPASSDDQLTLVVSEFTDSYGNVGEADNSGVLYLTPSITINPISGGVINENDASSVVISGTTTRFEAGKEITVEFSNSVDAKSDSVTATVGSDGSWTATGVNLSRWTDSTITVKARGSNQHNIAAKEVTTTAQLSTAKPTLTSVVSNPTFGNTGDKIGVTVNFSVAVSNATAKLGSSDVTWVSGQDTATWVGEVTIPNSSPMDTEWTYTVKGFSDTNGNLGDESTSGVVFLTPSITVDPISGGVINSSDITNVVVSGDSSRFDNSQKVTLVLSNNVDAQTKTTEATIQGDGSWSMAGQDLTGWPDSVVTATITGSNQHGIAAEAVTETAQLSTAKPTLTSVVSNPTFGNAGDKIGVTANFSVAVSHATAKLGSSDVTWVSGQDTATWVGEVTIPNSSPMDTEWTYTVKGFSDTNGNLGDESTSGVVFLTPSITVDPISGGVINSSDITNVVVSGDSSRFDNSQKVTLVLSNNVDAQTKTTEATIQGDGSWSMAGQDLTGWPDSVVTATIRGSNQHGIAAKEVTETTQLSTAKPTLTSVVSNPTFGNAGDKIGVTANFSVAVSHATAKLGSSDVTWVSGQDTATWVGEVTIPNSSPMDTEWTYTVKGFSDTNGNLGDESTSGVVFLTPSITVDPISGGVINSSDITNVVVSGDSSRFDNSQKVTLVLSNNVDAQTKTTEATIQGDGSWSMAGQDLTGWPDSVVTATITGSNQHGIAAKEVTETAQLSTAKPALTSVVSNPTFGNAGDKIGVTANFSVAVSNATAKLGSSDVTWVSGQDTATWVGEVTIPNSSPMDTEWTYTVKGFSDTNGNLGDESTSGVVFLTPSITVDPISGGVINSSDITNVVVSGDSSRFDNSQKVTLVLSNNVDAQTKTTEATIQGDGSWSMAGQDLTGWPDSVVTATIRGSNQHGIAAKEVTETTQLSTARSTLTSVASFISGDNLIQFFSNSVDRTAYVYRDDWLTRKAA</sequence>
<dbReference type="PROSITE" id="PS51257">
    <property type="entry name" value="PROKAR_LIPOPROTEIN"/>
    <property type="match status" value="1"/>
</dbReference>
<evidence type="ECO:0000259" key="1">
    <source>
        <dbReference type="Pfam" id="PF19078"/>
    </source>
</evidence>
<dbReference type="KEGG" id="vfm:VFMJ11_A0814"/>
<gene>
    <name evidence="2" type="ordered locus">VFMJ11_A0814</name>
</gene>
<dbReference type="EMBL" id="CP001133">
    <property type="protein sequence ID" value="ACH64371.1"/>
    <property type="molecule type" value="Genomic_DNA"/>
</dbReference>
<reference evidence="2 3" key="2">
    <citation type="journal article" date="2009" name="Nature">
        <title>A single regulatory gene is sufficient to alter bacterial host range.</title>
        <authorList>
            <person name="Mandel M.J."/>
            <person name="Wollenberg M.S."/>
            <person name="Stabb E.V."/>
            <person name="Visick K.L."/>
            <person name="Ruby E.G."/>
        </authorList>
    </citation>
    <scope>NUCLEOTIDE SEQUENCE [LARGE SCALE GENOMIC DNA]</scope>
    <source>
        <strain evidence="2 3">MJ11</strain>
    </source>
</reference>
<dbReference type="InterPro" id="IPR044048">
    <property type="entry name" value="Big_12"/>
</dbReference>